<evidence type="ECO:0000256" key="5">
    <source>
        <dbReference type="ARBA" id="ARBA00022842"/>
    </source>
</evidence>
<dbReference type="Proteomes" id="UP001197974">
    <property type="component" value="Chromosome"/>
</dbReference>
<dbReference type="SUPFAM" id="SSF52540">
    <property type="entry name" value="P-loop containing nucleoside triphosphate hydrolases"/>
    <property type="match status" value="1"/>
</dbReference>
<dbReference type="HAMAP" id="MF_00944">
    <property type="entry name" value="YchF_OLA1_ATPase"/>
    <property type="match status" value="1"/>
</dbReference>
<dbReference type="CDD" id="cd04867">
    <property type="entry name" value="TGS_YchF_OLA1"/>
    <property type="match status" value="1"/>
</dbReference>
<dbReference type="Gene3D" id="1.10.150.300">
    <property type="entry name" value="TGS-like domain"/>
    <property type="match status" value="1"/>
</dbReference>
<feature type="binding site" evidence="6">
    <location>
        <begin position="12"/>
        <end position="17"/>
    </location>
    <ligand>
        <name>ATP</name>
        <dbReference type="ChEBI" id="CHEBI:30616"/>
    </ligand>
</feature>
<dbReference type="EMBL" id="CP129013">
    <property type="protein sequence ID" value="WLR41874.1"/>
    <property type="molecule type" value="Genomic_DNA"/>
</dbReference>
<keyword evidence="5" id="KW-0460">Magnesium</keyword>
<proteinExistence type="inferred from homology"/>
<name>A0ABY9JR46_9BACI</name>
<keyword evidence="2" id="KW-0479">Metal-binding</keyword>
<dbReference type="InterPro" id="IPR004095">
    <property type="entry name" value="TGS"/>
</dbReference>
<evidence type="ECO:0000313" key="9">
    <source>
        <dbReference type="EMBL" id="WLR41874.1"/>
    </source>
</evidence>
<dbReference type="InterPro" id="IPR023192">
    <property type="entry name" value="TGS-like_dom_sf"/>
</dbReference>
<evidence type="ECO:0000256" key="3">
    <source>
        <dbReference type="ARBA" id="ARBA00022741"/>
    </source>
</evidence>
<feature type="domain" description="TGS" evidence="8">
    <location>
        <begin position="281"/>
        <end position="364"/>
    </location>
</feature>
<dbReference type="PIRSF" id="PIRSF006641">
    <property type="entry name" value="CHP00092"/>
    <property type="match status" value="1"/>
</dbReference>
<evidence type="ECO:0000256" key="4">
    <source>
        <dbReference type="ARBA" id="ARBA00022840"/>
    </source>
</evidence>
<dbReference type="PANTHER" id="PTHR23305">
    <property type="entry name" value="OBG GTPASE FAMILY"/>
    <property type="match status" value="1"/>
</dbReference>
<dbReference type="Gene3D" id="3.10.20.30">
    <property type="match status" value="1"/>
</dbReference>
<dbReference type="InterPro" id="IPR041706">
    <property type="entry name" value="YchF_N"/>
</dbReference>
<dbReference type="Pfam" id="PF06071">
    <property type="entry name" value="YchF-GTPase_C"/>
    <property type="match status" value="1"/>
</dbReference>
<reference evidence="9 10" key="1">
    <citation type="submission" date="2023-06" db="EMBL/GenBank/DDBJ databases">
        <title>Five Gram-positive bacteria isolated from mangrove sediments in Shenzhen, Guangdong, China.</title>
        <authorList>
            <person name="Yu S."/>
            <person name="Zheng W."/>
            <person name="Huang Y."/>
        </authorList>
    </citation>
    <scope>NUCLEOTIDE SEQUENCE [LARGE SCALE GENOMIC DNA]</scope>
    <source>
        <strain evidence="9 10">SaN35-3</strain>
    </source>
</reference>
<dbReference type="NCBIfam" id="TIGR00092">
    <property type="entry name" value="redox-regulated ATPase YchF"/>
    <property type="match status" value="1"/>
</dbReference>
<dbReference type="InterPro" id="IPR013029">
    <property type="entry name" value="YchF_C"/>
</dbReference>
<keyword evidence="4 6" id="KW-0067">ATP-binding</keyword>
<comment type="cofactor">
    <cofactor evidence="1">
        <name>Mg(2+)</name>
        <dbReference type="ChEBI" id="CHEBI:18420"/>
    </cofactor>
</comment>
<evidence type="ECO:0000259" key="8">
    <source>
        <dbReference type="PROSITE" id="PS51880"/>
    </source>
</evidence>
<dbReference type="PANTHER" id="PTHR23305:SF18">
    <property type="entry name" value="OBG-TYPE G DOMAIN-CONTAINING PROTEIN"/>
    <property type="match status" value="1"/>
</dbReference>
<dbReference type="PROSITE" id="PS51880">
    <property type="entry name" value="TGS"/>
    <property type="match status" value="1"/>
</dbReference>
<evidence type="ECO:0000256" key="1">
    <source>
        <dbReference type="ARBA" id="ARBA00001946"/>
    </source>
</evidence>
<comment type="function">
    <text evidence="6">ATPase that binds to both the 70S ribosome and the 50S ribosomal subunit in a nucleotide-independent manner.</text>
</comment>
<dbReference type="PRINTS" id="PR00326">
    <property type="entry name" value="GTP1OBG"/>
</dbReference>
<keyword evidence="10" id="KW-1185">Reference proteome</keyword>
<dbReference type="InterPro" id="IPR006073">
    <property type="entry name" value="GTP-bd"/>
</dbReference>
<organism evidence="9 10">
    <name type="scientific">Bacillus carboniphilus</name>
    <dbReference type="NCBI Taxonomy" id="86663"/>
    <lineage>
        <taxon>Bacteria</taxon>
        <taxon>Bacillati</taxon>
        <taxon>Bacillota</taxon>
        <taxon>Bacilli</taxon>
        <taxon>Bacillales</taxon>
        <taxon>Bacillaceae</taxon>
        <taxon>Bacillus</taxon>
    </lineage>
</organism>
<dbReference type="PROSITE" id="PS51710">
    <property type="entry name" value="G_OBG"/>
    <property type="match status" value="1"/>
</dbReference>
<comment type="similarity">
    <text evidence="6">Belongs to the TRAFAC class OBG-HflX-like GTPase superfamily. OBG GTPase family. YchF/OLA1 subfamily.</text>
</comment>
<protein>
    <recommendedName>
        <fullName evidence="6">Ribosome-binding ATPase YchF</fullName>
    </recommendedName>
</protein>
<dbReference type="InterPro" id="IPR012676">
    <property type="entry name" value="TGS-like"/>
</dbReference>
<feature type="domain" description="OBG-type G" evidence="7">
    <location>
        <begin position="3"/>
        <end position="259"/>
    </location>
</feature>
<dbReference type="Gene3D" id="3.40.50.300">
    <property type="entry name" value="P-loop containing nucleotide triphosphate hydrolases"/>
    <property type="match status" value="1"/>
</dbReference>
<dbReference type="CDD" id="cd01900">
    <property type="entry name" value="YchF"/>
    <property type="match status" value="1"/>
</dbReference>
<dbReference type="RefSeq" id="WP_226541350.1">
    <property type="nucleotide sequence ID" value="NZ_CP129013.1"/>
</dbReference>
<evidence type="ECO:0000259" key="7">
    <source>
        <dbReference type="PROSITE" id="PS51710"/>
    </source>
</evidence>
<dbReference type="InterPro" id="IPR012675">
    <property type="entry name" value="Beta-grasp_dom_sf"/>
</dbReference>
<keyword evidence="3 6" id="KW-0547">Nucleotide-binding</keyword>
<evidence type="ECO:0000313" key="10">
    <source>
        <dbReference type="Proteomes" id="UP001197974"/>
    </source>
</evidence>
<dbReference type="InterPro" id="IPR031167">
    <property type="entry name" value="G_OBG"/>
</dbReference>
<evidence type="ECO:0000256" key="6">
    <source>
        <dbReference type="HAMAP-Rule" id="MF_00944"/>
    </source>
</evidence>
<gene>
    <name evidence="6 9" type="primary">ychF</name>
    <name evidence="9" type="ORF">LC087_13655</name>
</gene>
<dbReference type="Pfam" id="PF01926">
    <property type="entry name" value="MMR_HSR1"/>
    <property type="match status" value="1"/>
</dbReference>
<dbReference type="InterPro" id="IPR027417">
    <property type="entry name" value="P-loop_NTPase"/>
</dbReference>
<evidence type="ECO:0000256" key="2">
    <source>
        <dbReference type="ARBA" id="ARBA00022723"/>
    </source>
</evidence>
<dbReference type="InterPro" id="IPR004396">
    <property type="entry name" value="ATPase_YchF/OLA1"/>
</dbReference>
<sequence>MALTAGIVGLPNVGKSTLFNAITQAGAESANYPFCTIDPNVGIVEVPDGRLQKLTELVNPKKTVPTTFEFTDIAGIVKGASKGEGLGNQFLSHIRQVDAICHVVRCFEDENITHVSGKVDPIADIETINLELILADLETVDKRITKVAKMAKQKDKEAVFEHDILSKLKDAFENEQPARTVSFTEEQLKFVKQLHLLTSKPILYVANVSEEELSDPSNNQYVQMVKEFAANEQAEVIVVCAKVESEIVELDEEEKEMFLEELGIAESGLDQLIRAAYHLLGLATYFTAGEQEVRAWTFKVGMKAPQCAGIIHTDFERGFIRAETVHYDDLVANGSMGAAREAGKVRLEGKEYIVKDGDVIHFRFNV</sequence>
<dbReference type="SUPFAM" id="SSF81271">
    <property type="entry name" value="TGS-like"/>
    <property type="match status" value="1"/>
</dbReference>
<accession>A0ABY9JR46</accession>